<reference evidence="2 3" key="1">
    <citation type="submission" date="2021-06" db="EMBL/GenBank/DDBJ databases">
        <title>Caerostris extrusa draft genome.</title>
        <authorList>
            <person name="Kono N."/>
            <person name="Arakawa K."/>
        </authorList>
    </citation>
    <scope>NUCLEOTIDE SEQUENCE [LARGE SCALE GENOMIC DNA]</scope>
</reference>
<feature type="region of interest" description="Disordered" evidence="1">
    <location>
        <begin position="1"/>
        <end position="76"/>
    </location>
</feature>
<protein>
    <submittedName>
        <fullName evidence="2">Uncharacterized protein</fullName>
    </submittedName>
</protein>
<sequence>MCFGTTTKTPNRDIWLQNPLSRSRNKRHPPLPAHADDPIQNSTGDPGCGGTPLPRTPVAAGHDDPADVLSPGPGKAGSFPGTSPLLLSLSLCPSSVDGEYYLSLCYLISISGSFLMMPKYCGVLDGGKSCVVEKCAEVYI</sequence>
<evidence type="ECO:0000313" key="3">
    <source>
        <dbReference type="Proteomes" id="UP001054945"/>
    </source>
</evidence>
<gene>
    <name evidence="2" type="ORF">CEXT_66891</name>
</gene>
<dbReference type="AlphaFoldDB" id="A0AAV4SXF9"/>
<evidence type="ECO:0000313" key="2">
    <source>
        <dbReference type="EMBL" id="GIY39128.1"/>
    </source>
</evidence>
<dbReference type="Proteomes" id="UP001054945">
    <property type="component" value="Unassembled WGS sequence"/>
</dbReference>
<accession>A0AAV4SXF9</accession>
<proteinExistence type="predicted"/>
<dbReference type="EMBL" id="BPLR01010409">
    <property type="protein sequence ID" value="GIY39128.1"/>
    <property type="molecule type" value="Genomic_DNA"/>
</dbReference>
<evidence type="ECO:0000256" key="1">
    <source>
        <dbReference type="SAM" id="MobiDB-lite"/>
    </source>
</evidence>
<keyword evidence="3" id="KW-1185">Reference proteome</keyword>
<organism evidence="2 3">
    <name type="scientific">Caerostris extrusa</name>
    <name type="common">Bark spider</name>
    <name type="synonym">Caerostris bankana</name>
    <dbReference type="NCBI Taxonomy" id="172846"/>
    <lineage>
        <taxon>Eukaryota</taxon>
        <taxon>Metazoa</taxon>
        <taxon>Ecdysozoa</taxon>
        <taxon>Arthropoda</taxon>
        <taxon>Chelicerata</taxon>
        <taxon>Arachnida</taxon>
        <taxon>Araneae</taxon>
        <taxon>Araneomorphae</taxon>
        <taxon>Entelegynae</taxon>
        <taxon>Araneoidea</taxon>
        <taxon>Araneidae</taxon>
        <taxon>Caerostris</taxon>
    </lineage>
</organism>
<name>A0AAV4SXF9_CAEEX</name>
<comment type="caution">
    <text evidence="2">The sequence shown here is derived from an EMBL/GenBank/DDBJ whole genome shotgun (WGS) entry which is preliminary data.</text>
</comment>